<keyword evidence="1" id="KW-1133">Transmembrane helix</keyword>
<evidence type="ECO:0000256" key="1">
    <source>
        <dbReference type="SAM" id="Phobius"/>
    </source>
</evidence>
<keyword evidence="1" id="KW-0812">Transmembrane</keyword>
<dbReference type="EMBL" id="FTNM01000004">
    <property type="protein sequence ID" value="SIR23937.1"/>
    <property type="molecule type" value="Genomic_DNA"/>
</dbReference>
<keyword evidence="3" id="KW-1185">Reference proteome</keyword>
<feature type="transmembrane region" description="Helical" evidence="1">
    <location>
        <begin position="21"/>
        <end position="41"/>
    </location>
</feature>
<gene>
    <name evidence="2" type="ORF">SAMN05421545_2868</name>
</gene>
<protein>
    <recommendedName>
        <fullName evidence="4">DUF2905 domain-containing protein</fullName>
    </recommendedName>
</protein>
<accession>A0A1N6ZAW5</accession>
<dbReference type="InterPro" id="IPR021320">
    <property type="entry name" value="DUF2905"/>
</dbReference>
<keyword evidence="1" id="KW-0472">Membrane</keyword>
<dbReference type="PANTHER" id="PTHR36443:SF1">
    <property type="entry name" value="BSR5223 PROTEIN"/>
    <property type="match status" value="1"/>
</dbReference>
<feature type="transmembrane region" description="Helical" evidence="1">
    <location>
        <begin position="61"/>
        <end position="84"/>
    </location>
</feature>
<evidence type="ECO:0000313" key="2">
    <source>
        <dbReference type="EMBL" id="SIR23937.1"/>
    </source>
</evidence>
<dbReference type="AlphaFoldDB" id="A0A1N6ZAW5"/>
<dbReference type="Proteomes" id="UP000185924">
    <property type="component" value="Unassembled WGS sequence"/>
</dbReference>
<dbReference type="PANTHER" id="PTHR36443">
    <property type="entry name" value="BSR5223 PROTEIN"/>
    <property type="match status" value="1"/>
</dbReference>
<sequence length="88" mass="10377">MLCRKLRHYTIKRQKMQPIGKYIIIIGVVIVVIGLIVWLAGDKLGWFGNLPGDIRVERENFKFYMPITSMILVSILLSLLLWIFRRLF</sequence>
<evidence type="ECO:0008006" key="4">
    <source>
        <dbReference type="Google" id="ProtNLM"/>
    </source>
</evidence>
<name>A0A1N6ZAW5_9BACT</name>
<dbReference type="Pfam" id="PF11146">
    <property type="entry name" value="DUF2905"/>
    <property type="match status" value="1"/>
</dbReference>
<dbReference type="STRING" id="1077936.SAMN05421545_2868"/>
<proteinExistence type="predicted"/>
<reference evidence="3" key="1">
    <citation type="submission" date="2017-01" db="EMBL/GenBank/DDBJ databases">
        <authorList>
            <person name="Varghese N."/>
            <person name="Submissions S."/>
        </authorList>
    </citation>
    <scope>NUCLEOTIDE SEQUENCE [LARGE SCALE GENOMIC DNA]</scope>
    <source>
        <strain evidence="3">DM9</strain>
    </source>
</reference>
<organism evidence="2 3">
    <name type="scientific">Pontibacter lucknowensis</name>
    <dbReference type="NCBI Taxonomy" id="1077936"/>
    <lineage>
        <taxon>Bacteria</taxon>
        <taxon>Pseudomonadati</taxon>
        <taxon>Bacteroidota</taxon>
        <taxon>Cytophagia</taxon>
        <taxon>Cytophagales</taxon>
        <taxon>Hymenobacteraceae</taxon>
        <taxon>Pontibacter</taxon>
    </lineage>
</organism>
<evidence type="ECO:0000313" key="3">
    <source>
        <dbReference type="Proteomes" id="UP000185924"/>
    </source>
</evidence>